<dbReference type="Proteomes" id="UP001237642">
    <property type="component" value="Unassembled WGS sequence"/>
</dbReference>
<dbReference type="SUPFAM" id="SSF53098">
    <property type="entry name" value="Ribonuclease H-like"/>
    <property type="match status" value="1"/>
</dbReference>
<dbReference type="InterPro" id="IPR052929">
    <property type="entry name" value="RNase_H-like_EbsB-rel"/>
</dbReference>
<feature type="domain" description="RNase H type-1" evidence="1">
    <location>
        <begin position="227"/>
        <end position="336"/>
    </location>
</feature>
<dbReference type="InterPro" id="IPR044730">
    <property type="entry name" value="RNase_H-like_dom_plant"/>
</dbReference>
<dbReference type="InterPro" id="IPR036397">
    <property type="entry name" value="RNaseH_sf"/>
</dbReference>
<dbReference type="InterPro" id="IPR012337">
    <property type="entry name" value="RNaseH-like_sf"/>
</dbReference>
<reference evidence="2" key="2">
    <citation type="submission" date="2023-05" db="EMBL/GenBank/DDBJ databases">
        <authorList>
            <person name="Schelkunov M.I."/>
        </authorList>
    </citation>
    <scope>NUCLEOTIDE SEQUENCE</scope>
    <source>
        <strain evidence="2">Hsosn_3</strain>
        <tissue evidence="2">Leaf</tissue>
    </source>
</reference>
<dbReference type="GO" id="GO:0004523">
    <property type="term" value="F:RNA-DNA hybrid ribonuclease activity"/>
    <property type="evidence" value="ECO:0007669"/>
    <property type="project" value="InterPro"/>
</dbReference>
<evidence type="ECO:0000313" key="3">
    <source>
        <dbReference type="Proteomes" id="UP001237642"/>
    </source>
</evidence>
<organism evidence="2 3">
    <name type="scientific">Heracleum sosnowskyi</name>
    <dbReference type="NCBI Taxonomy" id="360622"/>
    <lineage>
        <taxon>Eukaryota</taxon>
        <taxon>Viridiplantae</taxon>
        <taxon>Streptophyta</taxon>
        <taxon>Embryophyta</taxon>
        <taxon>Tracheophyta</taxon>
        <taxon>Spermatophyta</taxon>
        <taxon>Magnoliopsida</taxon>
        <taxon>eudicotyledons</taxon>
        <taxon>Gunneridae</taxon>
        <taxon>Pentapetalae</taxon>
        <taxon>asterids</taxon>
        <taxon>campanulids</taxon>
        <taxon>Apiales</taxon>
        <taxon>Apiaceae</taxon>
        <taxon>Apioideae</taxon>
        <taxon>apioid superclade</taxon>
        <taxon>Tordylieae</taxon>
        <taxon>Tordyliinae</taxon>
        <taxon>Heracleum</taxon>
    </lineage>
</organism>
<keyword evidence="3" id="KW-1185">Reference proteome</keyword>
<reference evidence="2" key="1">
    <citation type="submission" date="2023-02" db="EMBL/GenBank/DDBJ databases">
        <title>Genome of toxic invasive species Heracleum sosnowskyi carries increased number of genes despite the absence of recent whole-genome duplications.</title>
        <authorList>
            <person name="Schelkunov M."/>
            <person name="Shtratnikova V."/>
            <person name="Makarenko M."/>
            <person name="Klepikova A."/>
            <person name="Omelchenko D."/>
            <person name="Novikova G."/>
            <person name="Obukhova E."/>
            <person name="Bogdanov V."/>
            <person name="Penin A."/>
            <person name="Logacheva M."/>
        </authorList>
    </citation>
    <scope>NUCLEOTIDE SEQUENCE</scope>
    <source>
        <strain evidence="2">Hsosn_3</strain>
        <tissue evidence="2">Leaf</tissue>
    </source>
</reference>
<dbReference type="GO" id="GO:0003676">
    <property type="term" value="F:nucleic acid binding"/>
    <property type="evidence" value="ECO:0007669"/>
    <property type="project" value="InterPro"/>
</dbReference>
<gene>
    <name evidence="2" type="ORF">POM88_037296</name>
</gene>
<evidence type="ECO:0000259" key="1">
    <source>
        <dbReference type="Pfam" id="PF13456"/>
    </source>
</evidence>
<comment type="caution">
    <text evidence="2">The sequence shown here is derived from an EMBL/GenBank/DDBJ whole genome shotgun (WGS) entry which is preliminary data.</text>
</comment>
<evidence type="ECO:0000313" key="2">
    <source>
        <dbReference type="EMBL" id="KAK1371204.1"/>
    </source>
</evidence>
<dbReference type="CDD" id="cd06222">
    <property type="entry name" value="RNase_H_like"/>
    <property type="match status" value="1"/>
</dbReference>
<accession>A0AAD8HRB1</accession>
<protein>
    <recommendedName>
        <fullName evidence="1">RNase H type-1 domain-containing protein</fullName>
    </recommendedName>
</protein>
<dbReference type="Gene3D" id="3.30.420.10">
    <property type="entry name" value="Ribonuclease H-like superfamily/Ribonuclease H"/>
    <property type="match status" value="1"/>
</dbReference>
<dbReference type="EMBL" id="JAUIZM010000008">
    <property type="protein sequence ID" value="KAK1371204.1"/>
    <property type="molecule type" value="Genomic_DNA"/>
</dbReference>
<dbReference type="InterPro" id="IPR002156">
    <property type="entry name" value="RNaseH_domain"/>
</dbReference>
<sequence length="367" mass="41846">MSVYKIPTAILHDIKAAMAKFWRGTQRNKKFIGRDGRLCVLQNVWEGFKDLSVFNDAMLGRQAWRLVHGEDTLLGKVMKAKYYPYCSFLDSYMGYSGSYSWKSTLPMRELLKYRHIVEDAKCPWCQIEEETGWHALFDCTQVKDLWTKSECGELVGGERNKKVFEEKITPDEVLLARVNRLVEDQGKHGKQIYSQPAICTSASSKIWQAPPSGMVKINADDSIVDDDLVGLGIVSRNHEGEVLFAATRRVRAWWPVEIVEVKALAMAIKLGRQHGCDDVIFESDCQSLITRLSKGAIYFSDLDSTLDDIIFLSSFYKSVFWSHVKRDGNSVAHHLFKLVPFGMEEVWEHCCPPKISPYVLMDSISLL</sequence>
<proteinExistence type="predicted"/>
<dbReference type="Pfam" id="PF13456">
    <property type="entry name" value="RVT_3"/>
    <property type="match status" value="1"/>
</dbReference>
<dbReference type="PANTHER" id="PTHR47074:SF21">
    <property type="entry name" value="RNASE H TYPE-1 DOMAIN-CONTAINING PROTEIN"/>
    <property type="match status" value="1"/>
</dbReference>
<dbReference type="AlphaFoldDB" id="A0AAD8HRB1"/>
<name>A0AAD8HRB1_9APIA</name>
<dbReference type="PANTHER" id="PTHR47074">
    <property type="entry name" value="BNAC02G40300D PROTEIN"/>
    <property type="match status" value="1"/>
</dbReference>